<evidence type="ECO:0000259" key="6">
    <source>
        <dbReference type="Pfam" id="PF07291"/>
    </source>
</evidence>
<evidence type="ECO:0000313" key="8">
    <source>
        <dbReference type="Proteomes" id="UP000831467"/>
    </source>
</evidence>
<keyword evidence="2 5" id="KW-0812">Transmembrane</keyword>
<name>A0ABY4IH47_9MICO</name>
<keyword evidence="3 5" id="KW-1133">Transmembrane helix</keyword>
<dbReference type="Pfam" id="PF07291">
    <property type="entry name" value="MauE"/>
    <property type="match status" value="1"/>
</dbReference>
<organism evidence="7 8">
    <name type="scientific">Microbacterium sufflavum</name>
    <dbReference type="NCBI Taxonomy" id="2851649"/>
    <lineage>
        <taxon>Bacteria</taxon>
        <taxon>Bacillati</taxon>
        <taxon>Actinomycetota</taxon>
        <taxon>Actinomycetes</taxon>
        <taxon>Micrococcales</taxon>
        <taxon>Microbacteriaceae</taxon>
        <taxon>Microbacterium</taxon>
    </lineage>
</organism>
<feature type="transmembrane region" description="Helical" evidence="5">
    <location>
        <begin position="70"/>
        <end position="89"/>
    </location>
</feature>
<evidence type="ECO:0000256" key="5">
    <source>
        <dbReference type="SAM" id="Phobius"/>
    </source>
</evidence>
<feature type="domain" description="Methylamine utilisation protein MauE" evidence="6">
    <location>
        <begin position="2"/>
        <end position="131"/>
    </location>
</feature>
<reference evidence="7 8" key="1">
    <citation type="submission" date="2021-06" db="EMBL/GenBank/DDBJ databases">
        <title>Genome-based taxonomic framework of Microbacterium strains isolated from marine environment, the description of four new species and reclassification of four preexisting species.</title>
        <authorList>
            <person name="Lee S.D."/>
            <person name="Kim S.-M."/>
            <person name="Byeon Y.-S."/>
            <person name="Yang H.L."/>
            <person name="Kim I.S."/>
        </authorList>
    </citation>
    <scope>NUCLEOTIDE SEQUENCE [LARGE SCALE GENOMIC DNA]</scope>
    <source>
        <strain evidence="7 8">SSW1-51</strain>
    </source>
</reference>
<evidence type="ECO:0000256" key="1">
    <source>
        <dbReference type="ARBA" id="ARBA00004141"/>
    </source>
</evidence>
<feature type="transmembrane region" description="Helical" evidence="5">
    <location>
        <begin position="6"/>
        <end position="26"/>
    </location>
</feature>
<feature type="transmembrane region" description="Helical" evidence="5">
    <location>
        <begin position="46"/>
        <end position="64"/>
    </location>
</feature>
<protein>
    <recommendedName>
        <fullName evidence="6">Methylamine utilisation protein MauE domain-containing protein</fullName>
    </recommendedName>
</protein>
<dbReference type="Proteomes" id="UP000831467">
    <property type="component" value="Chromosome"/>
</dbReference>
<keyword evidence="8" id="KW-1185">Reference proteome</keyword>
<keyword evidence="4 5" id="KW-0472">Membrane</keyword>
<proteinExistence type="predicted"/>
<feature type="transmembrane region" description="Helical" evidence="5">
    <location>
        <begin position="120"/>
        <end position="143"/>
    </location>
</feature>
<accession>A0ABY4IH47</accession>
<evidence type="ECO:0000256" key="2">
    <source>
        <dbReference type="ARBA" id="ARBA00022692"/>
    </source>
</evidence>
<evidence type="ECO:0000313" key="7">
    <source>
        <dbReference type="EMBL" id="UPL11301.1"/>
    </source>
</evidence>
<feature type="transmembrane region" description="Helical" evidence="5">
    <location>
        <begin position="155"/>
        <end position="177"/>
    </location>
</feature>
<evidence type="ECO:0000256" key="4">
    <source>
        <dbReference type="ARBA" id="ARBA00023136"/>
    </source>
</evidence>
<gene>
    <name evidence="7" type="ORF">KV394_09320</name>
</gene>
<sequence>MTAFVLPLAVFLAAVFAASAIGKLRASDRGLGAFSALQIRVRRPQIAAALLITAEALVAVALLATSGWMFVAASAAALALTAGLLLVTIRAHRLGATDDCGCFGDWMPAAIGPRLIARNIVLVVVAAALVVAAAVAAAGGAPLGLPAALAGGRPAVGIAIGALGAGLLIAAGTAAIVRASRGDAPVTAPPARGAGAVLLPASDEVIDLLAATARARLLVFVSPGCRACADVLASLGAAEGPLSALVDVYAVQRVSNASGALQPAHALPRTTRFAVDVGGSLSTILGTGRATPVAALIGTDGAQAGPLAVGTDEVDELIRSLLALADQPS</sequence>
<dbReference type="InterPro" id="IPR009908">
    <property type="entry name" value="Methylamine_util_MauE"/>
</dbReference>
<evidence type="ECO:0000256" key="3">
    <source>
        <dbReference type="ARBA" id="ARBA00022989"/>
    </source>
</evidence>
<dbReference type="RefSeq" id="WP_247638427.1">
    <property type="nucleotide sequence ID" value="NZ_CP078076.1"/>
</dbReference>
<comment type="subcellular location">
    <subcellularLocation>
        <location evidence="1">Membrane</location>
        <topology evidence="1">Multi-pass membrane protein</topology>
    </subcellularLocation>
</comment>
<dbReference type="EMBL" id="CP078076">
    <property type="protein sequence ID" value="UPL11301.1"/>
    <property type="molecule type" value="Genomic_DNA"/>
</dbReference>